<evidence type="ECO:0000256" key="4">
    <source>
        <dbReference type="ARBA" id="ARBA00023125"/>
    </source>
</evidence>
<dbReference type="CDD" id="cd00383">
    <property type="entry name" value="trans_reg_C"/>
    <property type="match status" value="1"/>
</dbReference>
<dbReference type="SMART" id="SM00448">
    <property type="entry name" value="REC"/>
    <property type="match status" value="1"/>
</dbReference>
<keyword evidence="4 7" id="KW-0238">DNA-binding</keyword>
<accession>A0A6S6TRG6</accession>
<dbReference type="PANTHER" id="PTHR48111:SF21">
    <property type="entry name" value="DNA-BINDING DUAL MASTER TRANSCRIPTIONAL REGULATOR RPAA"/>
    <property type="match status" value="1"/>
</dbReference>
<name>A0A6S6TRG6_9BACT</name>
<evidence type="ECO:0000256" key="5">
    <source>
        <dbReference type="ARBA" id="ARBA00023163"/>
    </source>
</evidence>
<dbReference type="SUPFAM" id="SSF52172">
    <property type="entry name" value="CheY-like"/>
    <property type="match status" value="1"/>
</dbReference>
<feature type="modified residue" description="4-aspartylphosphate" evidence="6">
    <location>
        <position position="51"/>
    </location>
</feature>
<keyword evidence="5" id="KW-0804">Transcription</keyword>
<dbReference type="Gene3D" id="1.10.10.10">
    <property type="entry name" value="Winged helix-like DNA-binding domain superfamily/Winged helix DNA-binding domain"/>
    <property type="match status" value="1"/>
</dbReference>
<evidence type="ECO:0000256" key="7">
    <source>
        <dbReference type="PROSITE-ProRule" id="PRU01091"/>
    </source>
</evidence>
<dbReference type="AlphaFoldDB" id="A0A6S6TRG6"/>
<feature type="domain" description="OmpR/PhoB-type" evidence="9">
    <location>
        <begin position="124"/>
        <end position="218"/>
    </location>
</feature>
<dbReference type="EMBL" id="CACVAZ010000118">
    <property type="protein sequence ID" value="CAA6818593.1"/>
    <property type="molecule type" value="Genomic_DNA"/>
</dbReference>
<dbReference type="GO" id="GO:0032993">
    <property type="term" value="C:protein-DNA complex"/>
    <property type="evidence" value="ECO:0007669"/>
    <property type="project" value="TreeGrafter"/>
</dbReference>
<proteinExistence type="predicted"/>
<dbReference type="PROSITE" id="PS51755">
    <property type="entry name" value="OMPR_PHOB"/>
    <property type="match status" value="1"/>
</dbReference>
<keyword evidence="2" id="KW-0902">Two-component regulatory system</keyword>
<keyword evidence="3" id="KW-0805">Transcription regulation</keyword>
<dbReference type="PROSITE" id="PS50110">
    <property type="entry name" value="RESPONSE_REGULATORY"/>
    <property type="match status" value="1"/>
</dbReference>
<dbReference type="InterPro" id="IPR039420">
    <property type="entry name" value="WalR-like"/>
</dbReference>
<reference evidence="10" key="1">
    <citation type="submission" date="2020-01" db="EMBL/GenBank/DDBJ databases">
        <authorList>
            <person name="Meier V. D."/>
            <person name="Meier V D."/>
        </authorList>
    </citation>
    <scope>NUCLEOTIDE SEQUENCE</scope>
    <source>
        <strain evidence="10">HLG_WM_MAG_02</strain>
    </source>
</reference>
<gene>
    <name evidence="10" type="ORF">HELGO_WM18449</name>
</gene>
<dbReference type="GO" id="GO:0000976">
    <property type="term" value="F:transcription cis-regulatory region binding"/>
    <property type="evidence" value="ECO:0007669"/>
    <property type="project" value="TreeGrafter"/>
</dbReference>
<feature type="domain" description="Response regulatory" evidence="8">
    <location>
        <begin position="2"/>
        <end position="116"/>
    </location>
</feature>
<protein>
    <submittedName>
        <fullName evidence="10">Two-component system response regulator DccR</fullName>
    </submittedName>
</protein>
<dbReference type="GO" id="GO:0005829">
    <property type="term" value="C:cytosol"/>
    <property type="evidence" value="ECO:0007669"/>
    <property type="project" value="TreeGrafter"/>
</dbReference>
<dbReference type="Pfam" id="PF00072">
    <property type="entry name" value="Response_reg"/>
    <property type="match status" value="1"/>
</dbReference>
<dbReference type="InterPro" id="IPR016032">
    <property type="entry name" value="Sig_transdc_resp-reg_C-effctor"/>
</dbReference>
<dbReference type="InterPro" id="IPR001867">
    <property type="entry name" value="OmpR/PhoB-type_DNA-bd"/>
</dbReference>
<dbReference type="Gene3D" id="3.40.50.2300">
    <property type="match status" value="1"/>
</dbReference>
<evidence type="ECO:0000256" key="3">
    <source>
        <dbReference type="ARBA" id="ARBA00023015"/>
    </source>
</evidence>
<dbReference type="Pfam" id="PF00486">
    <property type="entry name" value="Trans_reg_C"/>
    <property type="match status" value="1"/>
</dbReference>
<evidence type="ECO:0000256" key="2">
    <source>
        <dbReference type="ARBA" id="ARBA00023012"/>
    </source>
</evidence>
<evidence type="ECO:0000313" key="10">
    <source>
        <dbReference type="EMBL" id="CAA6818593.1"/>
    </source>
</evidence>
<evidence type="ECO:0000256" key="6">
    <source>
        <dbReference type="PROSITE-ProRule" id="PRU00169"/>
    </source>
</evidence>
<sequence length="218" mass="25179">MKIFLLEDDLMLSEIMVEHLEEYDYKVTALYNGVEAEELLFEEKFDLLLLDVNVPFLNGFELLKNLRDSGNNTPTIFITSMNTSSNVSEGFALGANDYLKKPFEMIELKARIENIKRQFNIDRLEAVKISENIFYDVSRYVLTNKKKETKLSKKEGEFLAYFLQHRAEVLSSDELMVNIWSYDTAPSSATLRTYIKALRKHLGEDAISTIRGVGYVFN</sequence>
<dbReference type="PANTHER" id="PTHR48111">
    <property type="entry name" value="REGULATOR OF RPOS"/>
    <property type="match status" value="1"/>
</dbReference>
<dbReference type="InterPro" id="IPR001789">
    <property type="entry name" value="Sig_transdc_resp-reg_receiver"/>
</dbReference>
<dbReference type="GO" id="GO:0000156">
    <property type="term" value="F:phosphorelay response regulator activity"/>
    <property type="evidence" value="ECO:0007669"/>
    <property type="project" value="TreeGrafter"/>
</dbReference>
<organism evidence="10">
    <name type="scientific">uncultured Sulfurovum sp</name>
    <dbReference type="NCBI Taxonomy" id="269237"/>
    <lineage>
        <taxon>Bacteria</taxon>
        <taxon>Pseudomonadati</taxon>
        <taxon>Campylobacterota</taxon>
        <taxon>Epsilonproteobacteria</taxon>
        <taxon>Campylobacterales</taxon>
        <taxon>Sulfurovaceae</taxon>
        <taxon>Sulfurovum</taxon>
        <taxon>environmental samples</taxon>
    </lineage>
</organism>
<evidence type="ECO:0000256" key="1">
    <source>
        <dbReference type="ARBA" id="ARBA00022553"/>
    </source>
</evidence>
<evidence type="ECO:0000259" key="8">
    <source>
        <dbReference type="PROSITE" id="PS50110"/>
    </source>
</evidence>
<keyword evidence="1 6" id="KW-0597">Phosphoprotein</keyword>
<dbReference type="SUPFAM" id="SSF46894">
    <property type="entry name" value="C-terminal effector domain of the bipartite response regulators"/>
    <property type="match status" value="1"/>
</dbReference>
<dbReference type="GO" id="GO:0006355">
    <property type="term" value="P:regulation of DNA-templated transcription"/>
    <property type="evidence" value="ECO:0007669"/>
    <property type="project" value="InterPro"/>
</dbReference>
<feature type="DNA-binding region" description="OmpR/PhoB-type" evidence="7">
    <location>
        <begin position="124"/>
        <end position="218"/>
    </location>
</feature>
<evidence type="ECO:0000259" key="9">
    <source>
        <dbReference type="PROSITE" id="PS51755"/>
    </source>
</evidence>
<dbReference type="InterPro" id="IPR011006">
    <property type="entry name" value="CheY-like_superfamily"/>
</dbReference>
<dbReference type="SMART" id="SM00862">
    <property type="entry name" value="Trans_reg_C"/>
    <property type="match status" value="1"/>
</dbReference>
<dbReference type="InterPro" id="IPR036388">
    <property type="entry name" value="WH-like_DNA-bd_sf"/>
</dbReference>